<dbReference type="PANTHER" id="PTHR43283:SF17">
    <property type="entry name" value="(LOVD), PUTATIVE (AFU_ORTHOLOGUE AFUA_5G00920)-RELATED"/>
    <property type="match status" value="1"/>
</dbReference>
<evidence type="ECO:0000259" key="3">
    <source>
        <dbReference type="Pfam" id="PF00144"/>
    </source>
</evidence>
<dbReference type="SUPFAM" id="SSF56601">
    <property type="entry name" value="beta-lactamase/transpeptidase-like"/>
    <property type="match status" value="1"/>
</dbReference>
<evidence type="ECO:0000313" key="4">
    <source>
        <dbReference type="EMBL" id="KAG5929514.1"/>
    </source>
</evidence>
<dbReference type="InterPro" id="IPR050789">
    <property type="entry name" value="Diverse_Enzym_Activities"/>
</dbReference>
<dbReference type="GO" id="GO:0016787">
    <property type="term" value="F:hydrolase activity"/>
    <property type="evidence" value="ECO:0007669"/>
    <property type="project" value="UniProtKB-KW"/>
</dbReference>
<proteinExistence type="inferred from homology"/>
<dbReference type="AlphaFoldDB" id="A0A8K0JE76"/>
<dbReference type="Pfam" id="PF00144">
    <property type="entry name" value="Beta-lactamase"/>
    <property type="match status" value="1"/>
</dbReference>
<evidence type="ECO:0000313" key="5">
    <source>
        <dbReference type="Proteomes" id="UP000811619"/>
    </source>
</evidence>
<feature type="domain" description="Beta-lactamase-related" evidence="3">
    <location>
        <begin position="6"/>
        <end position="113"/>
    </location>
</feature>
<dbReference type="Gene3D" id="3.40.710.10">
    <property type="entry name" value="DD-peptidase/beta-lactamase superfamily"/>
    <property type="match status" value="1"/>
</dbReference>
<keyword evidence="2" id="KW-0378">Hydrolase</keyword>
<dbReference type="Proteomes" id="UP000811619">
    <property type="component" value="Unassembled WGS sequence"/>
</dbReference>
<dbReference type="PANTHER" id="PTHR43283">
    <property type="entry name" value="BETA-LACTAMASE-RELATED"/>
    <property type="match status" value="1"/>
</dbReference>
<gene>
    <name evidence="4" type="ORF">E4U42_005659</name>
</gene>
<comment type="similarity">
    <text evidence="1">Belongs to the class-A beta-lactamase family.</text>
</comment>
<keyword evidence="5" id="KW-1185">Reference proteome</keyword>
<dbReference type="InterPro" id="IPR012338">
    <property type="entry name" value="Beta-lactam/transpept-like"/>
</dbReference>
<accession>A0A8K0JE76</accession>
<evidence type="ECO:0000256" key="2">
    <source>
        <dbReference type="ARBA" id="ARBA00022801"/>
    </source>
</evidence>
<dbReference type="EMBL" id="SRPY01000054">
    <property type="protein sequence ID" value="KAG5929514.1"/>
    <property type="molecule type" value="Genomic_DNA"/>
</dbReference>
<name>A0A8K0JE76_9HYPO</name>
<organism evidence="4 5">
    <name type="scientific">Claviceps africana</name>
    <dbReference type="NCBI Taxonomy" id="83212"/>
    <lineage>
        <taxon>Eukaryota</taxon>
        <taxon>Fungi</taxon>
        <taxon>Dikarya</taxon>
        <taxon>Ascomycota</taxon>
        <taxon>Pezizomycotina</taxon>
        <taxon>Sordariomycetes</taxon>
        <taxon>Hypocreomycetidae</taxon>
        <taxon>Hypocreales</taxon>
        <taxon>Clavicipitaceae</taxon>
        <taxon>Claviceps</taxon>
    </lineage>
</organism>
<reference evidence="4" key="1">
    <citation type="journal article" date="2020" name="bioRxiv">
        <title>Whole genome comparisons of ergot fungi reveals the divergence and evolution of species within the genus Claviceps are the result of varying mechanisms driving genome evolution and host range expansion.</title>
        <authorList>
            <person name="Wyka S.A."/>
            <person name="Mondo S.J."/>
            <person name="Liu M."/>
            <person name="Dettman J."/>
            <person name="Nalam V."/>
            <person name="Broders K.D."/>
        </authorList>
    </citation>
    <scope>NUCLEOTIDE SEQUENCE</scope>
    <source>
        <strain evidence="4">CCC 489</strain>
    </source>
</reference>
<sequence>MDTTFEKDFESAVASGSIPGVVLMAKDATGDRIDYCWSHGLKTARPDKRDSSDSAMTPDTPMRLASASKIVTTVMALQCVDRGYVGLDDDVQPFLPELAALQVLTGFDASLKPLLRRPKCAITLR</sequence>
<dbReference type="OrthoDB" id="4950851at2759"/>
<dbReference type="InterPro" id="IPR001466">
    <property type="entry name" value="Beta-lactam-related"/>
</dbReference>
<comment type="caution">
    <text evidence="4">The sequence shown here is derived from an EMBL/GenBank/DDBJ whole genome shotgun (WGS) entry which is preliminary data.</text>
</comment>
<evidence type="ECO:0000256" key="1">
    <source>
        <dbReference type="ARBA" id="ARBA00009009"/>
    </source>
</evidence>
<protein>
    <recommendedName>
        <fullName evidence="3">Beta-lactamase-related domain-containing protein</fullName>
    </recommendedName>
</protein>